<dbReference type="GO" id="GO:0003676">
    <property type="term" value="F:nucleic acid binding"/>
    <property type="evidence" value="ECO:0007669"/>
    <property type="project" value="InterPro"/>
</dbReference>
<dbReference type="InterPro" id="IPR036875">
    <property type="entry name" value="Znf_CCHC_sf"/>
</dbReference>
<keyword evidence="5" id="KW-1185">Reference proteome</keyword>
<name>A0A1Q3D3I0_CEPFO</name>
<evidence type="ECO:0000313" key="4">
    <source>
        <dbReference type="EMBL" id="GAV87019.1"/>
    </source>
</evidence>
<protein>
    <submittedName>
        <fullName evidence="4">Zf-CCHC domain-containing protein</fullName>
    </submittedName>
</protein>
<dbReference type="Pfam" id="PF00098">
    <property type="entry name" value="zf-CCHC"/>
    <property type="match status" value="1"/>
</dbReference>
<dbReference type="GO" id="GO:0008270">
    <property type="term" value="F:zinc ion binding"/>
    <property type="evidence" value="ECO:0007669"/>
    <property type="project" value="UniProtKB-KW"/>
</dbReference>
<evidence type="ECO:0000256" key="2">
    <source>
        <dbReference type="SAM" id="Coils"/>
    </source>
</evidence>
<dbReference type="AlphaFoldDB" id="A0A1Q3D3I0"/>
<dbReference type="SUPFAM" id="SSF57756">
    <property type="entry name" value="Retrovirus zinc finger-like domains"/>
    <property type="match status" value="1"/>
</dbReference>
<keyword evidence="1" id="KW-0863">Zinc-finger</keyword>
<keyword evidence="2" id="KW-0175">Coiled coil</keyword>
<gene>
    <name evidence="4" type="ORF">CFOL_v3_30445</name>
</gene>
<evidence type="ECO:0000259" key="3">
    <source>
        <dbReference type="PROSITE" id="PS50158"/>
    </source>
</evidence>
<dbReference type="PROSITE" id="PS50158">
    <property type="entry name" value="ZF_CCHC"/>
    <property type="match status" value="1"/>
</dbReference>
<dbReference type="InParanoid" id="A0A1Q3D3I0"/>
<dbReference type="Gene3D" id="4.10.60.10">
    <property type="entry name" value="Zinc finger, CCHC-type"/>
    <property type="match status" value="1"/>
</dbReference>
<keyword evidence="1" id="KW-0479">Metal-binding</keyword>
<dbReference type="Proteomes" id="UP000187406">
    <property type="component" value="Unassembled WGS sequence"/>
</dbReference>
<reference evidence="5" key="1">
    <citation type="submission" date="2016-04" db="EMBL/GenBank/DDBJ databases">
        <title>Cephalotus genome sequencing.</title>
        <authorList>
            <person name="Fukushima K."/>
            <person name="Hasebe M."/>
            <person name="Fang X."/>
        </authorList>
    </citation>
    <scope>NUCLEOTIDE SEQUENCE [LARGE SCALE GENOMIC DNA]</scope>
    <source>
        <strain evidence="5">cv. St1</strain>
    </source>
</reference>
<organism evidence="4 5">
    <name type="scientific">Cephalotus follicularis</name>
    <name type="common">Albany pitcher plant</name>
    <dbReference type="NCBI Taxonomy" id="3775"/>
    <lineage>
        <taxon>Eukaryota</taxon>
        <taxon>Viridiplantae</taxon>
        <taxon>Streptophyta</taxon>
        <taxon>Embryophyta</taxon>
        <taxon>Tracheophyta</taxon>
        <taxon>Spermatophyta</taxon>
        <taxon>Magnoliopsida</taxon>
        <taxon>eudicotyledons</taxon>
        <taxon>Gunneridae</taxon>
        <taxon>Pentapetalae</taxon>
        <taxon>rosids</taxon>
        <taxon>fabids</taxon>
        <taxon>Oxalidales</taxon>
        <taxon>Cephalotaceae</taxon>
        <taxon>Cephalotus</taxon>
    </lineage>
</organism>
<keyword evidence="1" id="KW-0862">Zinc</keyword>
<sequence length="189" mass="22165">MALLTKRIRKILLDKKNFSKKQLKKFQSKRDTSKGDKDEKEVICYECDKSGHIRPDCPNLKEKKDKVKKKEMITTWSDNDESSFEDEENEEIANIAFMAMEDDYEVTSSSLSYSELQCEYDELLDVLNDLNREYLLLKKLAKDRAKENVKLKNCILELKKDKGMNEKNSSLEKENLDLKSEIDALKMTF</sequence>
<evidence type="ECO:0000313" key="5">
    <source>
        <dbReference type="Proteomes" id="UP000187406"/>
    </source>
</evidence>
<feature type="coiled-coil region" evidence="2">
    <location>
        <begin position="113"/>
        <end position="140"/>
    </location>
</feature>
<feature type="domain" description="CCHC-type" evidence="3">
    <location>
        <begin position="44"/>
        <end position="59"/>
    </location>
</feature>
<comment type="caution">
    <text evidence="4">The sequence shown here is derived from an EMBL/GenBank/DDBJ whole genome shotgun (WGS) entry which is preliminary data.</text>
</comment>
<accession>A0A1Q3D3I0</accession>
<dbReference type="InterPro" id="IPR001878">
    <property type="entry name" value="Znf_CCHC"/>
</dbReference>
<proteinExistence type="predicted"/>
<evidence type="ECO:0000256" key="1">
    <source>
        <dbReference type="PROSITE-ProRule" id="PRU00047"/>
    </source>
</evidence>
<dbReference type="SMART" id="SM00343">
    <property type="entry name" value="ZnF_C2HC"/>
    <property type="match status" value="1"/>
</dbReference>
<dbReference type="EMBL" id="BDDD01004133">
    <property type="protein sequence ID" value="GAV87019.1"/>
    <property type="molecule type" value="Genomic_DNA"/>
</dbReference>